<protein>
    <submittedName>
        <fullName evidence="1">Mitochondrial calcium uniporter dominant negative beta subunit</fullName>
    </submittedName>
</protein>
<dbReference type="AGR" id="MGI:1914065"/>
<dbReference type="Bgee" id="ENSMUSG00000027994">
    <property type="expression patterns" value="Expressed in lumbar dorsal root ganglion and 136 other cell types or tissues"/>
</dbReference>
<reference evidence="1" key="3">
    <citation type="submission" date="2025-08" db="UniProtKB">
        <authorList>
            <consortium name="Ensembl"/>
        </authorList>
    </citation>
    <scope>IDENTIFICATION</scope>
    <source>
        <strain evidence="1">C57BL/6J</strain>
    </source>
</reference>
<dbReference type="GeneTree" id="ENSGT00940000158059"/>
<dbReference type="AlphaFoldDB" id="D6RI54"/>
<dbReference type="MGI" id="MGI:1914065">
    <property type="gene designation" value="Mcub"/>
</dbReference>
<dbReference type="VEuPathDB" id="HostDB:ENSMUSG00000027994"/>
<reference evidence="1 3" key="2">
    <citation type="journal article" date="2011" name="PLoS Biol.">
        <title>Modernizing reference genome assemblies.</title>
        <authorList>
            <person name="Church D.M."/>
            <person name="Schneider V.A."/>
            <person name="Graves T."/>
            <person name="Auger K."/>
            <person name="Cunningham F."/>
            <person name="Bouk N."/>
            <person name="Chen H.C."/>
            <person name="Agarwala R."/>
            <person name="McLaren W.M."/>
            <person name="Ritchie G.R."/>
            <person name="Albracht D."/>
            <person name="Kremitzki M."/>
            <person name="Rock S."/>
            <person name="Kotkiewicz H."/>
            <person name="Kremitzki C."/>
            <person name="Wollam A."/>
            <person name="Trani L."/>
            <person name="Fulton L."/>
            <person name="Fulton R."/>
            <person name="Matthews L."/>
            <person name="Whitehead S."/>
            <person name="Chow W."/>
            <person name="Torrance J."/>
            <person name="Dunn M."/>
            <person name="Harden G."/>
            <person name="Threadgold G."/>
            <person name="Wood J."/>
            <person name="Collins J."/>
            <person name="Heath P."/>
            <person name="Griffiths G."/>
            <person name="Pelan S."/>
            <person name="Grafham D."/>
            <person name="Eichler E.E."/>
            <person name="Weinstock G."/>
            <person name="Mardis E.R."/>
            <person name="Wilson R.K."/>
            <person name="Howe K."/>
            <person name="Flicek P."/>
            <person name="Hubbard T."/>
        </authorList>
    </citation>
    <scope>NUCLEOTIDE SEQUENCE [LARGE SCALE GENOMIC DNA]</scope>
    <source>
        <strain evidence="1 3">C57BL/6J</strain>
    </source>
</reference>
<dbReference type="HOGENOM" id="CLU_3241971_0_0_1"/>
<dbReference type="Antibodypedia" id="62656">
    <property type="antibodies" value="80 antibodies from 18 providers"/>
</dbReference>
<organism evidence="1 3">
    <name type="scientific">Mus musculus</name>
    <name type="common">Mouse</name>
    <dbReference type="NCBI Taxonomy" id="10090"/>
    <lineage>
        <taxon>Eukaryota</taxon>
        <taxon>Metazoa</taxon>
        <taxon>Chordata</taxon>
        <taxon>Craniata</taxon>
        <taxon>Vertebrata</taxon>
        <taxon>Euteleostomi</taxon>
        <taxon>Mammalia</taxon>
        <taxon>Eutheria</taxon>
        <taxon>Euarchontoglires</taxon>
        <taxon>Glires</taxon>
        <taxon>Rodentia</taxon>
        <taxon>Myomorpha</taxon>
        <taxon>Muroidea</taxon>
        <taxon>Muridae</taxon>
        <taxon>Murinae</taxon>
        <taxon>Mus</taxon>
        <taxon>Mus</taxon>
    </lineage>
</organism>
<name>D6RI54_MOUSE</name>
<dbReference type="ExpressionAtlas" id="D6RI54">
    <property type="expression patterns" value="baseline and differential"/>
</dbReference>
<gene>
    <name evidence="1 2" type="primary">Mcub</name>
    <name evidence="2" type="synonym">Ccdc109b</name>
</gene>
<keyword evidence="3" id="KW-1185">Reference proteome</keyword>
<reference evidence="1" key="4">
    <citation type="submission" date="2025-09" db="UniProtKB">
        <authorList>
            <consortium name="Ensembl"/>
        </authorList>
    </citation>
    <scope>IDENTIFICATION</scope>
    <source>
        <strain evidence="1">C57BL/6J</strain>
    </source>
</reference>
<dbReference type="Proteomes" id="UP000000589">
    <property type="component" value="Chromosome 3"/>
</dbReference>
<accession>D6RI54</accession>
<evidence type="ECO:0000313" key="2">
    <source>
        <dbReference type="MGI" id="MGI:1914065"/>
    </source>
</evidence>
<evidence type="ECO:0000313" key="1">
    <source>
        <dbReference type="Ensembl" id="ENSMUSP00000120660.2"/>
    </source>
</evidence>
<sequence length="43" mass="4787">MPGALSGRRMLPSGLCLGRWQLLRTIRARGRGDPRELPSTPQK</sequence>
<dbReference type="Ensembl" id="ENSMUST00000122961.2">
    <property type="protein sequence ID" value="ENSMUSP00000120660.2"/>
    <property type="gene ID" value="ENSMUSG00000027994.15"/>
</dbReference>
<evidence type="ECO:0000313" key="3">
    <source>
        <dbReference type="Proteomes" id="UP000000589"/>
    </source>
</evidence>
<reference evidence="1 3" key="1">
    <citation type="journal article" date="2009" name="PLoS Biol.">
        <title>Lineage-specific biology revealed by a finished genome assembly of the mouse.</title>
        <authorList>
            <consortium name="Mouse Genome Sequencing Consortium"/>
            <person name="Church D.M."/>
            <person name="Goodstadt L."/>
            <person name="Hillier L.W."/>
            <person name="Zody M.C."/>
            <person name="Goldstein S."/>
            <person name="She X."/>
            <person name="Bult C.J."/>
            <person name="Agarwala R."/>
            <person name="Cherry J.L."/>
            <person name="DiCuccio M."/>
            <person name="Hlavina W."/>
            <person name="Kapustin Y."/>
            <person name="Meric P."/>
            <person name="Maglott D."/>
            <person name="Birtle Z."/>
            <person name="Marques A.C."/>
            <person name="Graves T."/>
            <person name="Zhou S."/>
            <person name="Teague B."/>
            <person name="Potamousis K."/>
            <person name="Churas C."/>
            <person name="Place M."/>
            <person name="Herschleb J."/>
            <person name="Runnheim R."/>
            <person name="Forrest D."/>
            <person name="Amos-Landgraf J."/>
            <person name="Schwartz D.C."/>
            <person name="Cheng Z."/>
            <person name="Lindblad-Toh K."/>
            <person name="Eichler E.E."/>
            <person name="Ponting C.P."/>
        </authorList>
    </citation>
    <scope>NUCLEOTIDE SEQUENCE [LARGE SCALE GENOMIC DNA]</scope>
    <source>
        <strain evidence="1 3">C57BL/6J</strain>
    </source>
</reference>
<proteinExistence type="predicted"/>